<proteinExistence type="predicted"/>
<dbReference type="KEGG" id="rml:FF011L_54190"/>
<organism evidence="1 2">
    <name type="scientific">Roseimaritima multifibrata</name>
    <dbReference type="NCBI Taxonomy" id="1930274"/>
    <lineage>
        <taxon>Bacteria</taxon>
        <taxon>Pseudomonadati</taxon>
        <taxon>Planctomycetota</taxon>
        <taxon>Planctomycetia</taxon>
        <taxon>Pirellulales</taxon>
        <taxon>Pirellulaceae</taxon>
        <taxon>Roseimaritima</taxon>
    </lineage>
</organism>
<evidence type="ECO:0000313" key="1">
    <source>
        <dbReference type="EMBL" id="QDS96607.1"/>
    </source>
</evidence>
<dbReference type="AlphaFoldDB" id="A0A517MPA4"/>
<accession>A0A517MPA4</accession>
<sequence>MSSMNTLIQRLVDLADQQAVSPVLVAEKGLHLQIPFYLAIGEQLAEKTERQVHFEFMTGLSVLERWGQAWMLKRLQRSLAASTNWDVTVERTAVVSRPAGNQRPFVLGFATSVQSLPSWATAVRLSAHASPQADFRLAIEAA</sequence>
<dbReference type="Proteomes" id="UP000320672">
    <property type="component" value="Chromosome"/>
</dbReference>
<protein>
    <submittedName>
        <fullName evidence="1">Uncharacterized protein</fullName>
    </submittedName>
</protein>
<dbReference type="EMBL" id="CP036262">
    <property type="protein sequence ID" value="QDS96607.1"/>
    <property type="molecule type" value="Genomic_DNA"/>
</dbReference>
<gene>
    <name evidence="1" type="ORF">FF011L_54190</name>
</gene>
<keyword evidence="2" id="KW-1185">Reference proteome</keyword>
<name>A0A517MPA4_9BACT</name>
<reference evidence="1 2" key="1">
    <citation type="submission" date="2019-02" db="EMBL/GenBank/DDBJ databases">
        <title>Deep-cultivation of Planctomycetes and their phenomic and genomic characterization uncovers novel biology.</title>
        <authorList>
            <person name="Wiegand S."/>
            <person name="Jogler M."/>
            <person name="Boedeker C."/>
            <person name="Pinto D."/>
            <person name="Vollmers J."/>
            <person name="Rivas-Marin E."/>
            <person name="Kohn T."/>
            <person name="Peeters S.H."/>
            <person name="Heuer A."/>
            <person name="Rast P."/>
            <person name="Oberbeckmann S."/>
            <person name="Bunk B."/>
            <person name="Jeske O."/>
            <person name="Meyerdierks A."/>
            <person name="Storesund J.E."/>
            <person name="Kallscheuer N."/>
            <person name="Luecker S."/>
            <person name="Lage O.M."/>
            <person name="Pohl T."/>
            <person name="Merkel B.J."/>
            <person name="Hornburger P."/>
            <person name="Mueller R.-W."/>
            <person name="Bruemmer F."/>
            <person name="Labrenz M."/>
            <person name="Spormann A.M."/>
            <person name="Op den Camp H."/>
            <person name="Overmann J."/>
            <person name="Amann R."/>
            <person name="Jetten M.S.M."/>
            <person name="Mascher T."/>
            <person name="Medema M.H."/>
            <person name="Devos D.P."/>
            <person name="Kaster A.-K."/>
            <person name="Ovreas L."/>
            <person name="Rohde M."/>
            <person name="Galperin M.Y."/>
            <person name="Jogler C."/>
        </authorList>
    </citation>
    <scope>NUCLEOTIDE SEQUENCE [LARGE SCALE GENOMIC DNA]</scope>
    <source>
        <strain evidence="1 2">FF011L</strain>
    </source>
</reference>
<evidence type="ECO:0000313" key="2">
    <source>
        <dbReference type="Proteomes" id="UP000320672"/>
    </source>
</evidence>